<keyword evidence="1" id="KW-0479">Metal-binding</keyword>
<feature type="compositionally biased region" description="Polar residues" evidence="5">
    <location>
        <begin position="318"/>
        <end position="327"/>
    </location>
</feature>
<dbReference type="SUPFAM" id="SSF57850">
    <property type="entry name" value="RING/U-box"/>
    <property type="match status" value="1"/>
</dbReference>
<feature type="domain" description="RING-type" evidence="6">
    <location>
        <begin position="402"/>
        <end position="451"/>
    </location>
</feature>
<evidence type="ECO:0000256" key="4">
    <source>
        <dbReference type="PROSITE-ProRule" id="PRU00175"/>
    </source>
</evidence>
<proteinExistence type="predicted"/>
<dbReference type="InterPro" id="IPR013083">
    <property type="entry name" value="Znf_RING/FYVE/PHD"/>
</dbReference>
<organism evidence="7 8">
    <name type="scientific">Apatococcus lobatus</name>
    <dbReference type="NCBI Taxonomy" id="904363"/>
    <lineage>
        <taxon>Eukaryota</taxon>
        <taxon>Viridiplantae</taxon>
        <taxon>Chlorophyta</taxon>
        <taxon>core chlorophytes</taxon>
        <taxon>Trebouxiophyceae</taxon>
        <taxon>Chlorellales</taxon>
        <taxon>Chlorellaceae</taxon>
        <taxon>Apatococcus</taxon>
    </lineage>
</organism>
<evidence type="ECO:0000256" key="2">
    <source>
        <dbReference type="ARBA" id="ARBA00022771"/>
    </source>
</evidence>
<evidence type="ECO:0000259" key="6">
    <source>
        <dbReference type="PROSITE" id="PS50089"/>
    </source>
</evidence>
<gene>
    <name evidence="7" type="ORF">WJX74_009816</name>
</gene>
<comment type="caution">
    <text evidence="7">The sequence shown here is derived from an EMBL/GenBank/DDBJ whole genome shotgun (WGS) entry which is preliminary data.</text>
</comment>
<dbReference type="PROSITE" id="PS50089">
    <property type="entry name" value="ZF_RING_2"/>
    <property type="match status" value="1"/>
</dbReference>
<feature type="region of interest" description="Disordered" evidence="5">
    <location>
        <begin position="318"/>
        <end position="351"/>
    </location>
</feature>
<reference evidence="7 8" key="1">
    <citation type="journal article" date="2024" name="Nat. Commun.">
        <title>Phylogenomics reveals the evolutionary origins of lichenization in chlorophyte algae.</title>
        <authorList>
            <person name="Puginier C."/>
            <person name="Libourel C."/>
            <person name="Otte J."/>
            <person name="Skaloud P."/>
            <person name="Haon M."/>
            <person name="Grisel S."/>
            <person name="Petersen M."/>
            <person name="Berrin J.G."/>
            <person name="Delaux P.M."/>
            <person name="Dal Grande F."/>
            <person name="Keller J."/>
        </authorList>
    </citation>
    <scope>NUCLEOTIDE SEQUENCE [LARGE SCALE GENOMIC DNA]</scope>
    <source>
        <strain evidence="7 8">SAG 2145</strain>
    </source>
</reference>
<keyword evidence="2 4" id="KW-0863">Zinc-finger</keyword>
<dbReference type="InterPro" id="IPR017907">
    <property type="entry name" value="Znf_RING_CS"/>
</dbReference>
<dbReference type="Gene3D" id="3.30.40.10">
    <property type="entry name" value="Zinc/RING finger domain, C3HC4 (zinc finger)"/>
    <property type="match status" value="1"/>
</dbReference>
<dbReference type="PANTHER" id="PTHR46764:SF2">
    <property type="entry name" value="E3 UBIQUITIN-PROTEIN LIGASE BAH1-LIKE-RELATED"/>
    <property type="match status" value="1"/>
</dbReference>
<dbReference type="GO" id="GO:0008270">
    <property type="term" value="F:zinc ion binding"/>
    <property type="evidence" value="ECO:0007669"/>
    <property type="project" value="UniProtKB-KW"/>
</dbReference>
<feature type="region of interest" description="Disordered" evidence="5">
    <location>
        <begin position="188"/>
        <end position="224"/>
    </location>
</feature>
<keyword evidence="8" id="KW-1185">Reference proteome</keyword>
<dbReference type="Proteomes" id="UP001438707">
    <property type="component" value="Unassembled WGS sequence"/>
</dbReference>
<dbReference type="PANTHER" id="PTHR46764">
    <property type="entry name" value="E3 UBIQUITIN-PROTEIN LIGASE BAH1"/>
    <property type="match status" value="1"/>
</dbReference>
<dbReference type="EMBL" id="JALJOS010000019">
    <property type="protein sequence ID" value="KAK9827194.1"/>
    <property type="molecule type" value="Genomic_DNA"/>
</dbReference>
<protein>
    <recommendedName>
        <fullName evidence="6">RING-type domain-containing protein</fullName>
    </recommendedName>
</protein>
<evidence type="ECO:0000313" key="8">
    <source>
        <dbReference type="Proteomes" id="UP001438707"/>
    </source>
</evidence>
<dbReference type="InterPro" id="IPR027370">
    <property type="entry name" value="Znf-RING_euk"/>
</dbReference>
<dbReference type="Pfam" id="PF13445">
    <property type="entry name" value="zf-RING_UBOX"/>
    <property type="match status" value="1"/>
</dbReference>
<evidence type="ECO:0000256" key="1">
    <source>
        <dbReference type="ARBA" id="ARBA00022723"/>
    </source>
</evidence>
<accession>A0AAW1R073</accession>
<evidence type="ECO:0000313" key="7">
    <source>
        <dbReference type="EMBL" id="KAK9827194.1"/>
    </source>
</evidence>
<dbReference type="SMART" id="SM00184">
    <property type="entry name" value="RING"/>
    <property type="match status" value="1"/>
</dbReference>
<dbReference type="PROSITE" id="PS00518">
    <property type="entry name" value="ZF_RING_1"/>
    <property type="match status" value="1"/>
</dbReference>
<evidence type="ECO:0000256" key="3">
    <source>
        <dbReference type="ARBA" id="ARBA00022833"/>
    </source>
</evidence>
<dbReference type="InterPro" id="IPR033326">
    <property type="entry name" value="BAH1"/>
</dbReference>
<name>A0AAW1R073_9CHLO</name>
<feature type="compositionally biased region" description="Basic and acidic residues" evidence="5">
    <location>
        <begin position="194"/>
        <end position="212"/>
    </location>
</feature>
<dbReference type="AlphaFoldDB" id="A0AAW1R073"/>
<dbReference type="InterPro" id="IPR001841">
    <property type="entry name" value="Znf_RING"/>
</dbReference>
<keyword evidence="3" id="KW-0862">Zinc</keyword>
<evidence type="ECO:0000256" key="5">
    <source>
        <dbReference type="SAM" id="MobiDB-lite"/>
    </source>
</evidence>
<sequence>MDACGELPEGAPSSAEMHRSVDALFPPHWRGKLLDAKQLDSLLQLETAPSAAFFEELQQQIQRVSKTFNKAASKVSRAARCLPSNGKQVAIWFWSKWRAFKVAGSDTVIPLTSNSVTEEAAWCYTYAQVNKVLLERILQQHDLLVGGDEGKRFYKDAHCVGEANVLSTPSFLHSPWQEELLALQSRVSQQTTNREAKEAARALKRQPREDQKPQGIVTPTHVSHKNDEFEAKCAMPNTPSLTSHATSPADPVKVAVPGPKVPPLHLSGIHSSDSNVGGFVRCNSAPQPIAAAAPSAGVSQPAAGRNGWSSRPVTADSAVNVSNSIPPTSVRAERDASMRRGKGPGAGLPVDVGDGVPARKKLLRKKSEPYIPRRACLREVRQRLHVSHDAADPLCKEDDLICSICLDVFCQPVGLACGHVFCMSCLVDAMKGSVLLRPQVLPRQGRCPECRQQNVCRTCVELRELDKLVQLRYPKEHRAKVLDWEWRVHIALQGRFVYGRSSMIAAFPMTPMPM</sequence>